<name>A0ACC3SZH6_LIPKO</name>
<protein>
    <submittedName>
        <fullName evidence="1">Uncharacterized protein</fullName>
    </submittedName>
</protein>
<organism evidence="1 2">
    <name type="scientific">Lipomyces kononenkoae</name>
    <name type="common">Yeast</name>
    <dbReference type="NCBI Taxonomy" id="34357"/>
    <lineage>
        <taxon>Eukaryota</taxon>
        <taxon>Fungi</taxon>
        <taxon>Dikarya</taxon>
        <taxon>Ascomycota</taxon>
        <taxon>Saccharomycotina</taxon>
        <taxon>Lipomycetes</taxon>
        <taxon>Lipomycetales</taxon>
        <taxon>Lipomycetaceae</taxon>
        <taxon>Lipomyces</taxon>
    </lineage>
</organism>
<evidence type="ECO:0000313" key="2">
    <source>
        <dbReference type="Proteomes" id="UP001433508"/>
    </source>
</evidence>
<dbReference type="EMBL" id="MU971375">
    <property type="protein sequence ID" value="KAK9237033.1"/>
    <property type="molecule type" value="Genomic_DNA"/>
</dbReference>
<accession>A0ACC3SZH6</accession>
<gene>
    <name evidence="1" type="ORF">V1525DRAFT_405096</name>
</gene>
<comment type="caution">
    <text evidence="1">The sequence shown here is derived from an EMBL/GenBank/DDBJ whole genome shotgun (WGS) entry which is preliminary data.</text>
</comment>
<reference evidence="2" key="1">
    <citation type="journal article" date="2024" name="Front. Bioeng. Biotechnol.">
        <title>Genome-scale model development and genomic sequencing of the oleaginous clade Lipomyces.</title>
        <authorList>
            <person name="Czajka J.J."/>
            <person name="Han Y."/>
            <person name="Kim J."/>
            <person name="Mondo S.J."/>
            <person name="Hofstad B.A."/>
            <person name="Robles A."/>
            <person name="Haridas S."/>
            <person name="Riley R."/>
            <person name="LaButti K."/>
            <person name="Pangilinan J."/>
            <person name="Andreopoulos W."/>
            <person name="Lipzen A."/>
            <person name="Yan J."/>
            <person name="Wang M."/>
            <person name="Ng V."/>
            <person name="Grigoriev I.V."/>
            <person name="Spatafora J.W."/>
            <person name="Magnuson J.K."/>
            <person name="Baker S.E."/>
            <person name="Pomraning K.R."/>
        </authorList>
    </citation>
    <scope>NUCLEOTIDE SEQUENCE [LARGE SCALE GENOMIC DNA]</scope>
    <source>
        <strain evidence="2">CBS 7786</strain>
    </source>
</reference>
<dbReference type="Proteomes" id="UP001433508">
    <property type="component" value="Unassembled WGS sequence"/>
</dbReference>
<proteinExistence type="predicted"/>
<sequence>MNPPPHSSRSSRIISASALADQRFQSDNLAALSMSDRPESYYADMNVNSLVATSSGAGGILSSVTRPDRVAETSSANDTQTKSEVDDADADALGGGFDIFMSGVTIHFKPIRYDNIRDWVVNKLGGVYAGIQNAGIADMENGLIFPSFVRRLSEDDSSHIHNDDGRDTDDVLSPESGGELSFLFNTVSGIYYFLNPSDDRTEPQGSETHTSGREISALLDVTSAESAEEDQCSPEVHTSQIEESAGNSQLQPELLNSFDSSSFDEDYDVLYMNEDERTLEATKCGTSRNLSTSLVTENAGDQVTIEGRSIDESDIWEVVSHDDADDWDIAVSPSR</sequence>
<keyword evidence="2" id="KW-1185">Reference proteome</keyword>
<evidence type="ECO:0000313" key="1">
    <source>
        <dbReference type="EMBL" id="KAK9237033.1"/>
    </source>
</evidence>